<evidence type="ECO:0000313" key="2">
    <source>
        <dbReference type="EMBL" id="GAP41334.1"/>
    </source>
</evidence>
<feature type="signal peptide" evidence="1">
    <location>
        <begin position="1"/>
        <end position="21"/>
    </location>
</feature>
<dbReference type="EMBL" id="DF968181">
    <property type="protein sequence ID" value="GAP41334.1"/>
    <property type="molecule type" value="Genomic_DNA"/>
</dbReference>
<organism evidence="2">
    <name type="scientific">Flexilinea flocculi</name>
    <dbReference type="NCBI Taxonomy" id="1678840"/>
    <lineage>
        <taxon>Bacteria</taxon>
        <taxon>Bacillati</taxon>
        <taxon>Chloroflexota</taxon>
        <taxon>Anaerolineae</taxon>
        <taxon>Anaerolineales</taxon>
        <taxon>Anaerolineaceae</taxon>
        <taxon>Flexilinea</taxon>
    </lineage>
</organism>
<keyword evidence="3" id="KW-1185">Reference proteome</keyword>
<proteinExistence type="predicted"/>
<dbReference type="RefSeq" id="WP_062282318.1">
    <property type="nucleotide sequence ID" value="NZ_DF968181.1"/>
</dbReference>
<keyword evidence="1" id="KW-0732">Signal</keyword>
<accession>A0A0S7BWL1</accession>
<gene>
    <name evidence="2" type="ORF">ATC1_131319</name>
</gene>
<sequence>MNTKRLLILILVFLSAAFVSAPQSNSLEFTGVGDDVITAEFSVADYPVMEIEAICEYDYDYITVTLFGSNDEEISAFYDSCEKTGQIYYANNEIDQVEYLQISGAVDWTLTFLPINDANIETYTAPAKIEGSGTAFFIVNNPGKVLQFDYSGDDYVQVYQYSGEGVKGWDGYKQLFYEQGPYSGKTIINPKFTIFQIFSSDAWSFDISGSGGSKTEQTPVAAPTSVSLFPTKAPTEAPVETIAENKSPDFLTLYGDRASFPDYDNQMQLAASSFGLLGGKYVNNWELFTYTGDFTLEELANQLYDFYAEEYADDGYTKFAEPRLFPLVLMDEDLGEGYQMLLQRDTDRIWIVVSESPEQEKGVFVFYCNTSAAG</sequence>
<dbReference type="Proteomes" id="UP000053370">
    <property type="component" value="Unassembled WGS sequence"/>
</dbReference>
<name>A0A0S7BWL1_9CHLR</name>
<feature type="chain" id="PRO_5006633236" evidence="1">
    <location>
        <begin position="22"/>
        <end position="374"/>
    </location>
</feature>
<protein>
    <submittedName>
        <fullName evidence="2">Uncharacterized protein</fullName>
    </submittedName>
</protein>
<dbReference type="AlphaFoldDB" id="A0A0S7BWL1"/>
<evidence type="ECO:0000256" key="1">
    <source>
        <dbReference type="SAM" id="SignalP"/>
    </source>
</evidence>
<evidence type="ECO:0000313" key="3">
    <source>
        <dbReference type="Proteomes" id="UP000053370"/>
    </source>
</evidence>
<reference evidence="2" key="1">
    <citation type="journal article" date="2015" name="Genome Announc.">
        <title>Draft Genome Sequence of Anaerolineae Strain TC1, a Novel Isolate from a Methanogenic Wastewater Treatment System.</title>
        <authorList>
            <person name="Matsuura N."/>
            <person name="Tourlousse D.M."/>
            <person name="Sun L."/>
            <person name="Toyonaga M."/>
            <person name="Kuroda K."/>
            <person name="Ohashi A."/>
            <person name="Cruz R."/>
            <person name="Yamaguchi T."/>
            <person name="Sekiguchi Y."/>
        </authorList>
    </citation>
    <scope>NUCLEOTIDE SEQUENCE [LARGE SCALE GENOMIC DNA]</scope>
    <source>
        <strain evidence="2">TC1</strain>
    </source>
</reference>